<evidence type="ECO:0000256" key="2">
    <source>
        <dbReference type="SAM" id="Phobius"/>
    </source>
</evidence>
<dbReference type="AlphaFoldDB" id="A0A074W0H5"/>
<organism evidence="3 4">
    <name type="scientific">Aureobasidium melanogenum (strain CBS 110374)</name>
    <name type="common">Aureobasidium pullulans var. melanogenum</name>
    <dbReference type="NCBI Taxonomy" id="1043003"/>
    <lineage>
        <taxon>Eukaryota</taxon>
        <taxon>Fungi</taxon>
        <taxon>Dikarya</taxon>
        <taxon>Ascomycota</taxon>
        <taxon>Pezizomycotina</taxon>
        <taxon>Dothideomycetes</taxon>
        <taxon>Dothideomycetidae</taxon>
        <taxon>Dothideales</taxon>
        <taxon>Saccotheciaceae</taxon>
        <taxon>Aureobasidium</taxon>
    </lineage>
</organism>
<dbReference type="GeneID" id="63920795"/>
<keyword evidence="4" id="KW-1185">Reference proteome</keyword>
<keyword evidence="2" id="KW-0472">Membrane</keyword>
<evidence type="ECO:0000313" key="4">
    <source>
        <dbReference type="Proteomes" id="UP000030672"/>
    </source>
</evidence>
<reference evidence="3 4" key="1">
    <citation type="journal article" date="2014" name="BMC Genomics">
        <title>Genome sequencing of four Aureobasidium pullulans varieties: biotechnological potential, stress tolerance, and description of new species.</title>
        <authorList>
            <person name="Gostin Ar C."/>
            <person name="Ohm R.A."/>
            <person name="Kogej T."/>
            <person name="Sonjak S."/>
            <person name="Turk M."/>
            <person name="Zajc J."/>
            <person name="Zalar P."/>
            <person name="Grube M."/>
            <person name="Sun H."/>
            <person name="Han J."/>
            <person name="Sharma A."/>
            <person name="Chiniquy J."/>
            <person name="Ngan C.Y."/>
            <person name="Lipzen A."/>
            <person name="Barry K."/>
            <person name="Grigoriev I.V."/>
            <person name="Gunde-Cimerman N."/>
        </authorList>
    </citation>
    <scope>NUCLEOTIDE SEQUENCE [LARGE SCALE GENOMIC DNA]</scope>
    <source>
        <strain evidence="3 4">CBS 110374</strain>
    </source>
</reference>
<dbReference type="Proteomes" id="UP000030672">
    <property type="component" value="Unassembled WGS sequence"/>
</dbReference>
<dbReference type="RefSeq" id="XP_040883326.1">
    <property type="nucleotide sequence ID" value="XM_041027422.1"/>
</dbReference>
<keyword evidence="2" id="KW-0812">Transmembrane</keyword>
<evidence type="ECO:0000256" key="1">
    <source>
        <dbReference type="SAM" id="MobiDB-lite"/>
    </source>
</evidence>
<feature type="transmembrane region" description="Helical" evidence="2">
    <location>
        <begin position="70"/>
        <end position="93"/>
    </location>
</feature>
<dbReference type="EMBL" id="KL584825">
    <property type="protein sequence ID" value="KEQ66303.1"/>
    <property type="molecule type" value="Genomic_DNA"/>
</dbReference>
<evidence type="ECO:0000313" key="3">
    <source>
        <dbReference type="EMBL" id="KEQ66303.1"/>
    </source>
</evidence>
<dbReference type="HOGENOM" id="CLU_1651790_0_0_1"/>
<accession>A0A074W0H5</accession>
<name>A0A074W0H5_AURM1</name>
<protein>
    <submittedName>
        <fullName evidence="3">Uncharacterized protein</fullName>
    </submittedName>
</protein>
<sequence>MYSWDEHDDTTPLQPSRNVPPSRPLERPNRLQPTDQPTTIDIGEAAGTLANTTTEPTKSKFKDGDDPPDSFFACMGAFMLAFIITWIYIAVVLKRDTDAFKENSGVLKDLQDGHPDTEQMVTPAPGNWDASRVTITAWDRQTVTVGTVTEVDVHWYTITR</sequence>
<gene>
    <name evidence="3" type="ORF">M437DRAFT_80798</name>
</gene>
<proteinExistence type="predicted"/>
<feature type="region of interest" description="Disordered" evidence="1">
    <location>
        <begin position="1"/>
        <end position="66"/>
    </location>
</feature>
<keyword evidence="2" id="KW-1133">Transmembrane helix</keyword>